<proteinExistence type="predicted"/>
<dbReference type="AlphaFoldDB" id="A0A6C0DYV2"/>
<organism evidence="1">
    <name type="scientific">viral metagenome</name>
    <dbReference type="NCBI Taxonomy" id="1070528"/>
    <lineage>
        <taxon>unclassified sequences</taxon>
        <taxon>metagenomes</taxon>
        <taxon>organismal metagenomes</taxon>
    </lineage>
</organism>
<dbReference type="EMBL" id="MN739696">
    <property type="protein sequence ID" value="QHT21658.1"/>
    <property type="molecule type" value="Genomic_DNA"/>
</dbReference>
<accession>A0A6C0DYV2</accession>
<sequence>MLEKYIKSFMGLCKTEPPKNIIRLIEQEKVPVMMNEQTKDALMLKTVIGKTSMYKIFDKMNGGSIKGIKLILSNAIKNK</sequence>
<reference evidence="1" key="1">
    <citation type="journal article" date="2020" name="Nature">
        <title>Giant virus diversity and host interactions through global metagenomics.</title>
        <authorList>
            <person name="Schulz F."/>
            <person name="Roux S."/>
            <person name="Paez-Espino D."/>
            <person name="Jungbluth S."/>
            <person name="Walsh D.A."/>
            <person name="Denef V.J."/>
            <person name="McMahon K.D."/>
            <person name="Konstantinidis K.T."/>
            <person name="Eloe-Fadrosh E.A."/>
            <person name="Kyrpides N.C."/>
            <person name="Woyke T."/>
        </authorList>
    </citation>
    <scope>NUCLEOTIDE SEQUENCE</scope>
    <source>
        <strain evidence="1">GVMAG-M-3300023179-103</strain>
    </source>
</reference>
<protein>
    <submittedName>
        <fullName evidence="1">Uncharacterized protein</fullName>
    </submittedName>
</protein>
<name>A0A6C0DYV2_9ZZZZ</name>
<evidence type="ECO:0000313" key="1">
    <source>
        <dbReference type="EMBL" id="QHT21658.1"/>
    </source>
</evidence>